<organism evidence="5 6">
    <name type="scientific">Rotaria sordida</name>
    <dbReference type="NCBI Taxonomy" id="392033"/>
    <lineage>
        <taxon>Eukaryota</taxon>
        <taxon>Metazoa</taxon>
        <taxon>Spiralia</taxon>
        <taxon>Gnathifera</taxon>
        <taxon>Rotifera</taxon>
        <taxon>Eurotatoria</taxon>
        <taxon>Bdelloidea</taxon>
        <taxon>Philodinida</taxon>
        <taxon>Philodinidae</taxon>
        <taxon>Rotaria</taxon>
    </lineage>
</organism>
<evidence type="ECO:0000313" key="6">
    <source>
        <dbReference type="Proteomes" id="UP000663836"/>
    </source>
</evidence>
<dbReference type="PANTHER" id="PTHR45527">
    <property type="entry name" value="NONRIBOSOMAL PEPTIDE SYNTHETASE"/>
    <property type="match status" value="1"/>
</dbReference>
<evidence type="ECO:0000313" key="5">
    <source>
        <dbReference type="EMBL" id="CAF4089084.1"/>
    </source>
</evidence>
<evidence type="ECO:0000259" key="3">
    <source>
        <dbReference type="Pfam" id="PF00501"/>
    </source>
</evidence>
<dbReference type="InterPro" id="IPR020845">
    <property type="entry name" value="AMP-binding_CS"/>
</dbReference>
<dbReference type="PANTHER" id="PTHR45527:SF1">
    <property type="entry name" value="FATTY ACID SYNTHASE"/>
    <property type="match status" value="1"/>
</dbReference>
<feature type="domain" description="Condensation" evidence="4">
    <location>
        <begin position="87"/>
        <end position="539"/>
    </location>
</feature>
<dbReference type="GO" id="GO:0003824">
    <property type="term" value="F:catalytic activity"/>
    <property type="evidence" value="ECO:0007669"/>
    <property type="project" value="InterPro"/>
</dbReference>
<dbReference type="EMBL" id="CAJOBD010007528">
    <property type="protein sequence ID" value="CAF4089084.1"/>
    <property type="molecule type" value="Genomic_DNA"/>
</dbReference>
<dbReference type="GO" id="GO:0043041">
    <property type="term" value="P:amino acid activation for nonribosomal peptide biosynthetic process"/>
    <property type="evidence" value="ECO:0007669"/>
    <property type="project" value="TreeGrafter"/>
</dbReference>
<dbReference type="Gene3D" id="3.30.559.10">
    <property type="entry name" value="Chloramphenicol acetyltransferase-like domain"/>
    <property type="match status" value="1"/>
</dbReference>
<evidence type="ECO:0008006" key="7">
    <source>
        <dbReference type="Google" id="ProtNLM"/>
    </source>
</evidence>
<dbReference type="InterPro" id="IPR001242">
    <property type="entry name" value="Condensation_dom"/>
</dbReference>
<comment type="caution">
    <text evidence="5">The sequence shown here is derived from an EMBL/GenBank/DDBJ whole genome shotgun (WGS) entry which is preliminary data.</text>
</comment>
<feature type="non-terminal residue" evidence="5">
    <location>
        <position position="1"/>
    </location>
</feature>
<gene>
    <name evidence="5" type="ORF">JBS370_LOCUS31147</name>
</gene>
<dbReference type="InterPro" id="IPR023213">
    <property type="entry name" value="CAT-like_dom_sf"/>
</dbReference>
<dbReference type="Gene3D" id="3.30.559.30">
    <property type="entry name" value="Nonribosomal peptide synthetase, condensation domain"/>
    <property type="match status" value="2"/>
</dbReference>
<sequence>SFDDQISIAFLNYASAHKITPFQLGLATFYAFLFKLTHGQSDLCITCLNANRYQSELQNMIGMFVATLPYRIQFDSRWSFDELVKHVQDKSPASDAQARIWFHERIHFNSDKSLTAIYNMPFLYRLCPGHTLSMHQLRPALQQIVGKHESLRTSLFFDTEKYQLMQRIINYNDNNNRLFEFIESTFETDQELDLIMYEEKRNSQLFNLGQGHVFRCHILHRILISSNDALCDKDAIIFNFHHALFDFPSMNVLLHDLNQAYSTGQLTINDSSLLRYLDYAAIEQEMPMTAASIFWHETLYDCNLDQSLQLPFDRYRLSDEHRTGRGVFISFNFGEDLSRAFLTYSSSNGITPEQLLLASYFAFLFKLTNGESDLCIGMNTDGRYKEELMSVIGMFVNAIPLRCQLDPPWSFHQLVEHVKEIITNSLKYSYFPLQRILAQHPNATKPTFLETSFEFHSFKSKSDKNEMMIGNARIVAAPISINIGEDEIMSKFDFMLTIQHDLDIDQLSCTISASLDLFDKTTVYKMGQRFCSMLEQLLNFNDIQNNKSIYELSLILPNEKLLMNSVNNTQVIGVMAIEMAGGVYCPLSPRDPDHRLHMLVEHTQSRLVLIHHLTNNKFTDNVFSIDIDAVLTANPAESDVDIYRTSNILITPDNIAYIIFTSGSTGMPKAVGRKLAH</sequence>
<feature type="domain" description="AMP-dependent synthetase/ligase" evidence="3">
    <location>
        <begin position="570"/>
        <end position="671"/>
    </location>
</feature>
<proteinExistence type="predicted"/>
<reference evidence="5" key="1">
    <citation type="submission" date="2021-02" db="EMBL/GenBank/DDBJ databases">
        <authorList>
            <person name="Nowell W R."/>
        </authorList>
    </citation>
    <scope>NUCLEOTIDE SEQUENCE</scope>
</reference>
<dbReference type="SUPFAM" id="SSF52777">
    <property type="entry name" value="CoA-dependent acyltransferases"/>
    <property type="match status" value="3"/>
</dbReference>
<dbReference type="GO" id="GO:0031177">
    <property type="term" value="F:phosphopantetheine binding"/>
    <property type="evidence" value="ECO:0007669"/>
    <property type="project" value="TreeGrafter"/>
</dbReference>
<name>A0A819UZ37_9BILA</name>
<dbReference type="Pfam" id="PF00668">
    <property type="entry name" value="Condensation"/>
    <property type="match status" value="1"/>
</dbReference>
<dbReference type="SUPFAM" id="SSF56801">
    <property type="entry name" value="Acetyl-CoA synthetase-like"/>
    <property type="match status" value="1"/>
</dbReference>
<dbReference type="GO" id="GO:0005737">
    <property type="term" value="C:cytoplasm"/>
    <property type="evidence" value="ECO:0007669"/>
    <property type="project" value="TreeGrafter"/>
</dbReference>
<keyword evidence="1" id="KW-0596">Phosphopantetheine</keyword>
<dbReference type="Pfam" id="PF00501">
    <property type="entry name" value="AMP-binding"/>
    <property type="match status" value="1"/>
</dbReference>
<dbReference type="GO" id="GO:0044550">
    <property type="term" value="P:secondary metabolite biosynthetic process"/>
    <property type="evidence" value="ECO:0007669"/>
    <property type="project" value="TreeGrafter"/>
</dbReference>
<evidence type="ECO:0000256" key="1">
    <source>
        <dbReference type="ARBA" id="ARBA00022450"/>
    </source>
</evidence>
<evidence type="ECO:0000256" key="2">
    <source>
        <dbReference type="ARBA" id="ARBA00022553"/>
    </source>
</evidence>
<dbReference type="Proteomes" id="UP000663836">
    <property type="component" value="Unassembled WGS sequence"/>
</dbReference>
<keyword evidence="2" id="KW-0597">Phosphoprotein</keyword>
<dbReference type="PROSITE" id="PS00455">
    <property type="entry name" value="AMP_BINDING"/>
    <property type="match status" value="1"/>
</dbReference>
<accession>A0A819UZ37</accession>
<protein>
    <recommendedName>
        <fullName evidence="7">Condensation domain-containing protein</fullName>
    </recommendedName>
</protein>
<dbReference type="InterPro" id="IPR000873">
    <property type="entry name" value="AMP-dep_synth/lig_dom"/>
</dbReference>
<evidence type="ECO:0000259" key="4">
    <source>
        <dbReference type="Pfam" id="PF00668"/>
    </source>
</evidence>
<dbReference type="Gene3D" id="3.40.50.980">
    <property type="match status" value="1"/>
</dbReference>
<dbReference type="AlphaFoldDB" id="A0A819UZ37"/>